<protein>
    <recommendedName>
        <fullName evidence="4">NADPH--hemoprotein reductase</fullName>
        <ecNumber evidence="4">1.6.2.4</ecNumber>
    </recommendedName>
</protein>
<feature type="transmembrane region" description="Helical" evidence="5">
    <location>
        <begin position="50"/>
        <end position="69"/>
    </location>
</feature>
<dbReference type="Gene3D" id="3.40.50.360">
    <property type="match status" value="1"/>
</dbReference>
<feature type="transmembrane region" description="Helical" evidence="5">
    <location>
        <begin position="12"/>
        <end position="35"/>
    </location>
</feature>
<evidence type="ECO:0000313" key="8">
    <source>
        <dbReference type="EMBL" id="MFC3658864.1"/>
    </source>
</evidence>
<dbReference type="SUPFAM" id="SSF52218">
    <property type="entry name" value="Flavoproteins"/>
    <property type="match status" value="1"/>
</dbReference>
<keyword evidence="3" id="KW-0249">Electron transport</keyword>
<dbReference type="InterPro" id="IPR017927">
    <property type="entry name" value="FAD-bd_FR_type"/>
</dbReference>
<keyword evidence="5" id="KW-0812">Transmembrane</keyword>
<dbReference type="InterPro" id="IPR001094">
    <property type="entry name" value="Flavdoxin-like"/>
</dbReference>
<dbReference type="Gene3D" id="2.40.30.10">
    <property type="entry name" value="Translation factors"/>
    <property type="match status" value="1"/>
</dbReference>
<dbReference type="PRINTS" id="PR00369">
    <property type="entry name" value="FLAVODOXIN"/>
</dbReference>
<reference evidence="9" key="1">
    <citation type="journal article" date="2019" name="Int. J. Syst. Evol. Microbiol.">
        <title>The Global Catalogue of Microorganisms (GCM) 10K type strain sequencing project: providing services to taxonomists for standard genome sequencing and annotation.</title>
        <authorList>
            <consortium name="The Broad Institute Genomics Platform"/>
            <consortium name="The Broad Institute Genome Sequencing Center for Infectious Disease"/>
            <person name="Wu L."/>
            <person name="Ma J."/>
        </authorList>
    </citation>
    <scope>NUCLEOTIDE SEQUENCE [LARGE SCALE GENOMIC DNA]</scope>
    <source>
        <strain evidence="9">KCTC 42211</strain>
    </source>
</reference>
<dbReference type="InterPro" id="IPR008254">
    <property type="entry name" value="Flavodoxin/NO_synth"/>
</dbReference>
<keyword evidence="2" id="KW-0288">FMN</keyword>
<dbReference type="PROSITE" id="PS50902">
    <property type="entry name" value="FLAVODOXIN_LIKE"/>
    <property type="match status" value="1"/>
</dbReference>
<evidence type="ECO:0000313" key="9">
    <source>
        <dbReference type="Proteomes" id="UP001595724"/>
    </source>
</evidence>
<dbReference type="InterPro" id="IPR001433">
    <property type="entry name" value="OxRdtase_FAD/NAD-bd"/>
</dbReference>
<dbReference type="PROSITE" id="PS51384">
    <property type="entry name" value="FAD_FR"/>
    <property type="match status" value="1"/>
</dbReference>
<dbReference type="PRINTS" id="PR00371">
    <property type="entry name" value="FPNCR"/>
</dbReference>
<gene>
    <name evidence="8" type="ORF">ACFOM9_02070</name>
</gene>
<dbReference type="InterPro" id="IPR039261">
    <property type="entry name" value="FNR_nucleotide-bd"/>
</dbReference>
<dbReference type="PANTHER" id="PTHR19384:SF17">
    <property type="entry name" value="NADPH--CYTOCHROME P450 REDUCTASE"/>
    <property type="match status" value="1"/>
</dbReference>
<dbReference type="Pfam" id="PF00175">
    <property type="entry name" value="NAD_binding_1"/>
    <property type="match status" value="1"/>
</dbReference>
<dbReference type="Gene3D" id="3.40.50.80">
    <property type="entry name" value="Nucleotide-binding domain of ferredoxin-NADP reductase (FNR) module"/>
    <property type="match status" value="1"/>
</dbReference>
<dbReference type="Pfam" id="PF00258">
    <property type="entry name" value="Flavodoxin_1"/>
    <property type="match status" value="1"/>
</dbReference>
<dbReference type="CDD" id="cd06200">
    <property type="entry name" value="SiR_like1"/>
    <property type="match status" value="1"/>
</dbReference>
<dbReference type="InterPro" id="IPR017938">
    <property type="entry name" value="Riboflavin_synthase-like_b-brl"/>
</dbReference>
<name>A0ABV7URK5_9GAMM</name>
<evidence type="ECO:0000256" key="3">
    <source>
        <dbReference type="ARBA" id="ARBA00022982"/>
    </source>
</evidence>
<dbReference type="EMBL" id="JBHRYF010000001">
    <property type="protein sequence ID" value="MFC3658864.1"/>
    <property type="molecule type" value="Genomic_DNA"/>
</dbReference>
<evidence type="ECO:0000259" key="7">
    <source>
        <dbReference type="PROSITE" id="PS51384"/>
    </source>
</evidence>
<evidence type="ECO:0000256" key="5">
    <source>
        <dbReference type="SAM" id="Phobius"/>
    </source>
</evidence>
<feature type="domain" description="Flavodoxin-like" evidence="6">
    <location>
        <begin position="86"/>
        <end position="223"/>
    </location>
</feature>
<dbReference type="SUPFAM" id="SSF63380">
    <property type="entry name" value="Riboflavin synthase domain-like"/>
    <property type="match status" value="1"/>
</dbReference>
<dbReference type="Proteomes" id="UP001595724">
    <property type="component" value="Unassembled WGS sequence"/>
</dbReference>
<evidence type="ECO:0000259" key="6">
    <source>
        <dbReference type="PROSITE" id="PS50902"/>
    </source>
</evidence>
<keyword evidence="1" id="KW-0285">Flavoprotein</keyword>
<keyword evidence="3" id="KW-0813">Transport</keyword>
<comment type="caution">
    <text evidence="8">The sequence shown here is derived from an EMBL/GenBank/DDBJ whole genome shotgun (WGS) entry which is preliminary data.</text>
</comment>
<keyword evidence="5" id="KW-1133">Transmembrane helix</keyword>
<organism evidence="8 9">
    <name type="scientific">Luteimonas notoginsengisoli</name>
    <dbReference type="NCBI Taxonomy" id="1578200"/>
    <lineage>
        <taxon>Bacteria</taxon>
        <taxon>Pseudomonadati</taxon>
        <taxon>Pseudomonadota</taxon>
        <taxon>Gammaproteobacteria</taxon>
        <taxon>Lysobacterales</taxon>
        <taxon>Lysobacteraceae</taxon>
        <taxon>Luteimonas</taxon>
    </lineage>
</organism>
<dbReference type="InterPro" id="IPR001709">
    <property type="entry name" value="Flavoprot_Pyr_Nucl_cyt_Rdtase"/>
</dbReference>
<evidence type="ECO:0000256" key="1">
    <source>
        <dbReference type="ARBA" id="ARBA00022630"/>
    </source>
</evidence>
<dbReference type="RefSeq" id="WP_386705713.1">
    <property type="nucleotide sequence ID" value="NZ_JBHRYF010000001.1"/>
</dbReference>
<dbReference type="InterPro" id="IPR029039">
    <property type="entry name" value="Flavoprotein-like_sf"/>
</dbReference>
<feature type="domain" description="FAD-binding FR-type" evidence="7">
    <location>
        <begin position="237"/>
        <end position="405"/>
    </location>
</feature>
<evidence type="ECO:0000256" key="2">
    <source>
        <dbReference type="ARBA" id="ARBA00022643"/>
    </source>
</evidence>
<accession>A0ABV7URK5</accession>
<evidence type="ECO:0000256" key="4">
    <source>
        <dbReference type="ARBA" id="ARBA00023797"/>
    </source>
</evidence>
<dbReference type="PANTHER" id="PTHR19384">
    <property type="entry name" value="NITRIC OXIDE SYNTHASE-RELATED"/>
    <property type="match status" value="1"/>
</dbReference>
<keyword evidence="5" id="KW-0472">Membrane</keyword>
<dbReference type="SUPFAM" id="SSF52343">
    <property type="entry name" value="Ferredoxin reductase-like, C-terminal NADP-linked domain"/>
    <property type="match status" value="1"/>
</dbReference>
<keyword evidence="9" id="KW-1185">Reference proteome</keyword>
<proteinExistence type="predicted"/>
<dbReference type="EC" id="1.6.2.4" evidence="4"/>
<sequence>MSTAPRSARGVPLATLGNGLALLGLLALALALLPLHDDAWWPASPQRARWAWAASAIASYAAFSGWLLWRSRPRRAPRAATGSARVLVAWASQTGFAQQLAERTAATLVEAGMDVELRELLDVDAATLSATTRALFVVSTTGEGDPPYSALGFVRDVLATRGTLPALRFALLALGDREYDEFCGFGHRLDQWLRQAGATPLFDLVEVDDGDPGALRHWQHHLGLLAQAPELPDWSPVAYEPWQLRERAELNAGSAGEPVFQLALAPPAGMQPAWQAGDIAEIGPRNAPAAVDALVSTLALATETQVRFEGRPLTLGDALSRAHLPDPAAVAGLDAQALADVLKPLPHREYSIASIPREGILQLLIRHMRRPDGRSGLGSGWLCEHAAPGATIDLRIRSNANFHPPAPERPLVLVGNGTGIAGLRAHLAARTDAGARRNWLLFGERNGDRDFHYRADIERWQSDGFVERLDLAFSRDGARRRYVQDALRDAADTLRTWVREGAAIHVCGSLQGMAPDVDAVLRDVLGDATIEQLLREGRYRRDVY</sequence>